<dbReference type="AlphaFoldDB" id="A0ABD6E4B3"/>
<comment type="caution">
    <text evidence="1">The sequence shown here is derived from an EMBL/GenBank/DDBJ whole genome shotgun (WGS) entry which is preliminary data.</text>
</comment>
<evidence type="ECO:0000313" key="2">
    <source>
        <dbReference type="Proteomes" id="UP001608902"/>
    </source>
</evidence>
<keyword evidence="2" id="KW-1185">Reference proteome</keyword>
<dbReference type="Proteomes" id="UP001608902">
    <property type="component" value="Unassembled WGS sequence"/>
</dbReference>
<accession>A0ABD6E4B3</accession>
<gene>
    <name evidence="1" type="ORF">AB6A40_000506</name>
</gene>
<proteinExistence type="predicted"/>
<reference evidence="1 2" key="1">
    <citation type="submission" date="2024-08" db="EMBL/GenBank/DDBJ databases">
        <title>Gnathostoma spinigerum genome.</title>
        <authorList>
            <person name="Gonzalez-Bertolin B."/>
            <person name="Monzon S."/>
            <person name="Zaballos A."/>
            <person name="Jimenez P."/>
            <person name="Dekumyoy P."/>
            <person name="Varona S."/>
            <person name="Cuesta I."/>
            <person name="Sumanam S."/>
            <person name="Adisakwattana P."/>
            <person name="Gasser R.B."/>
            <person name="Hernandez-Gonzalez A."/>
            <person name="Young N.D."/>
            <person name="Perteguer M.J."/>
        </authorList>
    </citation>
    <scope>NUCLEOTIDE SEQUENCE [LARGE SCALE GENOMIC DNA]</scope>
    <source>
        <strain evidence="1">AL3</strain>
        <tissue evidence="1">Liver</tissue>
    </source>
</reference>
<name>A0ABD6E4B3_9BILA</name>
<sequence>MNTICWFSNFNGQCVNTVQIFVYHKNVIWQSPQQIEMSMTFAVRNTSTFQTTLLRINFLFTPFHYCLRSSAPHIMSQFLWVSIVENFAAVKAVIAFKIDHRRKKADEEISAFFKISTVHSSADRYRNNMMSCETNDHP</sequence>
<evidence type="ECO:0000313" key="1">
    <source>
        <dbReference type="EMBL" id="MFH4973797.1"/>
    </source>
</evidence>
<organism evidence="1 2">
    <name type="scientific">Gnathostoma spinigerum</name>
    <dbReference type="NCBI Taxonomy" id="75299"/>
    <lineage>
        <taxon>Eukaryota</taxon>
        <taxon>Metazoa</taxon>
        <taxon>Ecdysozoa</taxon>
        <taxon>Nematoda</taxon>
        <taxon>Chromadorea</taxon>
        <taxon>Rhabditida</taxon>
        <taxon>Spirurina</taxon>
        <taxon>Gnathostomatomorpha</taxon>
        <taxon>Gnathostomatoidea</taxon>
        <taxon>Gnathostomatidae</taxon>
        <taxon>Gnathostoma</taxon>
    </lineage>
</organism>
<protein>
    <submittedName>
        <fullName evidence="1">Uncharacterized protein</fullName>
    </submittedName>
</protein>
<dbReference type="EMBL" id="JBGFUD010000142">
    <property type="protein sequence ID" value="MFH4973797.1"/>
    <property type="molecule type" value="Genomic_DNA"/>
</dbReference>